<dbReference type="EMBL" id="QMQV01000160">
    <property type="protein sequence ID" value="RLE46907.1"/>
    <property type="molecule type" value="Genomic_DNA"/>
</dbReference>
<proteinExistence type="predicted"/>
<evidence type="ECO:0000313" key="1">
    <source>
        <dbReference type="EMBL" id="RLE46907.1"/>
    </source>
</evidence>
<name>A0A497EKN0_9CREN</name>
<gene>
    <name evidence="1" type="ORF">DRJ31_09525</name>
</gene>
<dbReference type="AlphaFoldDB" id="A0A497EKN0"/>
<organism evidence="1 2">
    <name type="scientific">Thermoproteota archaeon</name>
    <dbReference type="NCBI Taxonomy" id="2056631"/>
    <lineage>
        <taxon>Archaea</taxon>
        <taxon>Thermoproteota</taxon>
    </lineage>
</organism>
<accession>A0A497EKN0</accession>
<sequence>MNNLIREMMGGTLRRFLIIALVASVAVTGGMFAYGYTTDVATITGTSQDWDFGNVTANDTSGMDFDVFGSYRGKIDAGTLFTIQHDADYSGDIQVNVYLSNLDELSWKYGMLLLRLALVDPDNVTEEQDVEMIEKPLTLNNGMVSFTCDNITALTSHAVYCKGGVYRSFPWAYLTNHTSDGAFSPQLTCEVVQAGLD</sequence>
<comment type="caution">
    <text evidence="1">The sequence shown here is derived from an EMBL/GenBank/DDBJ whole genome shotgun (WGS) entry which is preliminary data.</text>
</comment>
<evidence type="ECO:0008006" key="3">
    <source>
        <dbReference type="Google" id="ProtNLM"/>
    </source>
</evidence>
<evidence type="ECO:0000313" key="2">
    <source>
        <dbReference type="Proteomes" id="UP000278475"/>
    </source>
</evidence>
<dbReference type="Proteomes" id="UP000278475">
    <property type="component" value="Unassembled WGS sequence"/>
</dbReference>
<protein>
    <recommendedName>
        <fullName evidence="3">SipW-cognate class signal peptide</fullName>
    </recommendedName>
</protein>
<reference evidence="1 2" key="1">
    <citation type="submission" date="2018-06" db="EMBL/GenBank/DDBJ databases">
        <title>Extensive metabolic versatility and redundancy in microbially diverse, dynamic hydrothermal sediments.</title>
        <authorList>
            <person name="Dombrowski N."/>
            <person name="Teske A."/>
            <person name="Baker B.J."/>
        </authorList>
    </citation>
    <scope>NUCLEOTIDE SEQUENCE [LARGE SCALE GENOMIC DNA]</scope>
    <source>
        <strain evidence="1">B66_G16</strain>
    </source>
</reference>